<dbReference type="Proteomes" id="UP000000844">
    <property type="component" value="Chromosome"/>
</dbReference>
<protein>
    <submittedName>
        <fullName evidence="2">Transcriptional regulator, PadR-like family</fullName>
    </submittedName>
</protein>
<dbReference type="InterPro" id="IPR052509">
    <property type="entry name" value="Metal_resp_DNA-bind_regulator"/>
</dbReference>
<accession>D3PV99</accession>
<evidence type="ECO:0000259" key="1">
    <source>
        <dbReference type="Pfam" id="PF03551"/>
    </source>
</evidence>
<evidence type="ECO:0000313" key="3">
    <source>
        <dbReference type="Proteomes" id="UP000000844"/>
    </source>
</evidence>
<dbReference type="RefSeq" id="WP_013016723.1">
    <property type="nucleotide sequence ID" value="NC_013947.1"/>
</dbReference>
<sequence>MSATKLLVLGVVRIFGTAHGYLVHNELTTWGAHEWANVKWGSIYHALRQMQSKGLLESTITDDHLGRVDYTMTEAGDAEFFRLLRQALRTPESRPDSLAAGLAFLTALPRDEVISLLKERVAALEEGRAELTPLLTDEAKCNWDAEGAGHVPELFGFWAHTADTAIAWANGLISRLEAGDYVMAGESDTAFGTPGIAKPSPRAATDCD</sequence>
<dbReference type="OrthoDB" id="8443918at2"/>
<dbReference type="Pfam" id="PF03551">
    <property type="entry name" value="PadR"/>
    <property type="match status" value="1"/>
</dbReference>
<dbReference type="KEGG" id="sna:Snas_1446"/>
<dbReference type="STRING" id="446470.Snas_1446"/>
<dbReference type="SUPFAM" id="SSF46785">
    <property type="entry name" value="Winged helix' DNA-binding domain"/>
    <property type="match status" value="1"/>
</dbReference>
<keyword evidence="3" id="KW-1185">Reference proteome</keyword>
<dbReference type="eggNOG" id="COG1695">
    <property type="taxonomic scope" value="Bacteria"/>
</dbReference>
<gene>
    <name evidence="2" type="ordered locus">Snas_1446</name>
</gene>
<dbReference type="EMBL" id="CP001778">
    <property type="protein sequence ID" value="ADD41152.1"/>
    <property type="molecule type" value="Genomic_DNA"/>
</dbReference>
<proteinExistence type="predicted"/>
<reference evidence="2 3" key="1">
    <citation type="journal article" date="2009" name="Stand. Genomic Sci.">
        <title>Complete genome sequence of Stackebrandtia nassauensis type strain (LLR-40K-21).</title>
        <authorList>
            <person name="Munk C."/>
            <person name="Lapidus A."/>
            <person name="Copeland A."/>
            <person name="Jando M."/>
            <person name="Mayilraj S."/>
            <person name="Glavina Del Rio T."/>
            <person name="Nolan M."/>
            <person name="Chen F."/>
            <person name="Lucas S."/>
            <person name="Tice H."/>
            <person name="Cheng J.F."/>
            <person name="Han C."/>
            <person name="Detter J.C."/>
            <person name="Bruce D."/>
            <person name="Goodwin L."/>
            <person name="Chain P."/>
            <person name="Pitluck S."/>
            <person name="Goker M."/>
            <person name="Ovchinikova G."/>
            <person name="Pati A."/>
            <person name="Ivanova N."/>
            <person name="Mavromatis K."/>
            <person name="Chen A."/>
            <person name="Palaniappan K."/>
            <person name="Land M."/>
            <person name="Hauser L."/>
            <person name="Chang Y.J."/>
            <person name="Jeffries C.D."/>
            <person name="Bristow J."/>
            <person name="Eisen J.A."/>
            <person name="Markowitz V."/>
            <person name="Hugenholtz P."/>
            <person name="Kyrpides N.C."/>
            <person name="Klenk H.P."/>
        </authorList>
    </citation>
    <scope>NUCLEOTIDE SEQUENCE [LARGE SCALE GENOMIC DNA]</scope>
    <source>
        <strain evidence="3">DSM 44728 / CIP 108903 / NRRL B-16338 / NBRC 102104 / LLR-40K-21</strain>
    </source>
</reference>
<organism evidence="2 3">
    <name type="scientific">Stackebrandtia nassauensis (strain DSM 44728 / CIP 108903 / NRRL B-16338 / NBRC 102104 / LLR-40K-21)</name>
    <dbReference type="NCBI Taxonomy" id="446470"/>
    <lineage>
        <taxon>Bacteria</taxon>
        <taxon>Bacillati</taxon>
        <taxon>Actinomycetota</taxon>
        <taxon>Actinomycetes</taxon>
        <taxon>Glycomycetales</taxon>
        <taxon>Glycomycetaceae</taxon>
        <taxon>Stackebrandtia</taxon>
    </lineage>
</organism>
<feature type="domain" description="Transcription regulator PadR N-terminal" evidence="1">
    <location>
        <begin position="8"/>
        <end position="80"/>
    </location>
</feature>
<dbReference type="AlphaFoldDB" id="D3PV99"/>
<dbReference type="PANTHER" id="PTHR33169:SF14">
    <property type="entry name" value="TRANSCRIPTIONAL REGULATOR RV3488"/>
    <property type="match status" value="1"/>
</dbReference>
<dbReference type="InterPro" id="IPR036390">
    <property type="entry name" value="WH_DNA-bd_sf"/>
</dbReference>
<dbReference type="PANTHER" id="PTHR33169">
    <property type="entry name" value="PADR-FAMILY TRANSCRIPTIONAL REGULATOR"/>
    <property type="match status" value="1"/>
</dbReference>
<evidence type="ECO:0000313" key="2">
    <source>
        <dbReference type="EMBL" id="ADD41152.1"/>
    </source>
</evidence>
<dbReference type="Gene3D" id="1.10.10.10">
    <property type="entry name" value="Winged helix-like DNA-binding domain superfamily/Winged helix DNA-binding domain"/>
    <property type="match status" value="1"/>
</dbReference>
<dbReference type="InterPro" id="IPR005149">
    <property type="entry name" value="Tscrpt_reg_PadR_N"/>
</dbReference>
<name>D3PV99_STANL</name>
<dbReference type="InterPro" id="IPR036388">
    <property type="entry name" value="WH-like_DNA-bd_sf"/>
</dbReference>
<dbReference type="HOGENOM" id="CLU_089258_4_1_11"/>